<evidence type="ECO:0000313" key="1">
    <source>
        <dbReference type="EMBL" id="CAL5225515.1"/>
    </source>
</evidence>
<dbReference type="EMBL" id="CAXHTA020000012">
    <property type="protein sequence ID" value="CAL5225515.1"/>
    <property type="molecule type" value="Genomic_DNA"/>
</dbReference>
<name>A0ABP1G051_9CHLO</name>
<reference evidence="1 2" key="1">
    <citation type="submission" date="2024-06" db="EMBL/GenBank/DDBJ databases">
        <authorList>
            <person name="Kraege A."/>
            <person name="Thomma B."/>
        </authorList>
    </citation>
    <scope>NUCLEOTIDE SEQUENCE [LARGE SCALE GENOMIC DNA]</scope>
</reference>
<evidence type="ECO:0000313" key="2">
    <source>
        <dbReference type="Proteomes" id="UP001497392"/>
    </source>
</evidence>
<gene>
    <name evidence="1" type="primary">g8345</name>
    <name evidence="1" type="ORF">VP750_LOCUS7174</name>
</gene>
<protein>
    <submittedName>
        <fullName evidence="1">G8345 protein</fullName>
    </submittedName>
</protein>
<proteinExistence type="predicted"/>
<comment type="caution">
    <text evidence="1">The sequence shown here is derived from an EMBL/GenBank/DDBJ whole genome shotgun (WGS) entry which is preliminary data.</text>
</comment>
<dbReference type="Proteomes" id="UP001497392">
    <property type="component" value="Unassembled WGS sequence"/>
</dbReference>
<keyword evidence="2" id="KW-1185">Reference proteome</keyword>
<dbReference type="SUPFAM" id="SSF57850">
    <property type="entry name" value="RING/U-box"/>
    <property type="match status" value="1"/>
</dbReference>
<accession>A0ABP1G051</accession>
<sequence>MHTFCRGCIEPAVLSASGPYVCPACAREGTETFLGREPFAAQRLQPDFSIDSIIRKLFPPDVRWHLERMQCKFSGGARQERLASLQANKPQQLSCRTRGAAIQMSPSEALSLYIAPESKDPRARQWILEQPYLRVPKKMPISVLPKYLSPRLNVPGAAIEMLHKGASLPPARTVEEVVTAFAPACKESGGIFEMTFSVLEPGRNPEAEAMISASSLEAA</sequence>
<dbReference type="Gene3D" id="3.10.20.90">
    <property type="entry name" value="Phosphatidylinositol 3-kinase Catalytic Subunit, Chain A, domain 1"/>
    <property type="match status" value="1"/>
</dbReference>
<organism evidence="1 2">
    <name type="scientific">Coccomyxa viridis</name>
    <dbReference type="NCBI Taxonomy" id="1274662"/>
    <lineage>
        <taxon>Eukaryota</taxon>
        <taxon>Viridiplantae</taxon>
        <taxon>Chlorophyta</taxon>
        <taxon>core chlorophytes</taxon>
        <taxon>Trebouxiophyceae</taxon>
        <taxon>Trebouxiophyceae incertae sedis</taxon>
        <taxon>Coccomyxaceae</taxon>
        <taxon>Coccomyxa</taxon>
    </lineage>
</organism>